<dbReference type="CTD" id="8578859"/>
<proteinExistence type="predicted"/>
<dbReference type="PROSITE" id="PS50850">
    <property type="entry name" value="MFS"/>
    <property type="match status" value="1"/>
</dbReference>
<feature type="transmembrane region" description="Helical" evidence="2">
    <location>
        <begin position="200"/>
        <end position="219"/>
    </location>
</feature>
<dbReference type="Gene3D" id="1.20.1250.20">
    <property type="entry name" value="MFS general substrate transporter like domains"/>
    <property type="match status" value="2"/>
</dbReference>
<dbReference type="GO" id="GO:0022857">
    <property type="term" value="F:transmembrane transporter activity"/>
    <property type="evidence" value="ECO:0007669"/>
    <property type="project" value="InterPro"/>
</dbReference>
<feature type="transmembrane region" description="Helical" evidence="2">
    <location>
        <begin position="388"/>
        <end position="406"/>
    </location>
</feature>
<comment type="subcellular location">
    <subcellularLocation>
        <location evidence="1">Membrane</location>
        <topology evidence="1">Multi-pass membrane protein</topology>
    </subcellularLocation>
</comment>
<dbReference type="InParanoid" id="A8X9D4"/>
<feature type="transmembrane region" description="Helical" evidence="2">
    <location>
        <begin position="21"/>
        <end position="40"/>
    </location>
</feature>
<dbReference type="eggNOG" id="KOG2532">
    <property type="taxonomic scope" value="Eukaryota"/>
</dbReference>
<protein>
    <submittedName>
        <fullName evidence="4">Protein CBG09321</fullName>
    </submittedName>
</protein>
<dbReference type="PANTHER" id="PTHR45757">
    <property type="entry name" value="PROTEIN CBG23364-RELATED"/>
    <property type="match status" value="1"/>
</dbReference>
<dbReference type="Pfam" id="PF07690">
    <property type="entry name" value="MFS_1"/>
    <property type="match status" value="1"/>
</dbReference>
<dbReference type="Proteomes" id="UP000008549">
    <property type="component" value="Unassembled WGS sequence"/>
</dbReference>
<reference evidence="4 5" key="2">
    <citation type="journal article" date="2011" name="PLoS Genet.">
        <title>Caenorhabditis briggsae recombinant inbred line genotypes reveal inter-strain incompatibility and the evolution of recombination.</title>
        <authorList>
            <person name="Ross J.A."/>
            <person name="Koboldt D.C."/>
            <person name="Staisch J.E."/>
            <person name="Chamberlin H.M."/>
            <person name="Gupta B.P."/>
            <person name="Miller R.D."/>
            <person name="Baird S.E."/>
            <person name="Haag E.S."/>
        </authorList>
    </citation>
    <scope>NUCLEOTIDE SEQUENCE [LARGE SCALE GENOMIC DNA]</scope>
    <source>
        <strain evidence="4 5">AF16</strain>
    </source>
</reference>
<evidence type="ECO:0000259" key="3">
    <source>
        <dbReference type="PROSITE" id="PS50850"/>
    </source>
</evidence>
<reference evidence="4 5" key="1">
    <citation type="journal article" date="2003" name="PLoS Biol.">
        <title>The genome sequence of Caenorhabditis briggsae: a platform for comparative genomics.</title>
        <authorList>
            <person name="Stein L.D."/>
            <person name="Bao Z."/>
            <person name="Blasiar D."/>
            <person name="Blumenthal T."/>
            <person name="Brent M.R."/>
            <person name="Chen N."/>
            <person name="Chinwalla A."/>
            <person name="Clarke L."/>
            <person name="Clee C."/>
            <person name="Coghlan A."/>
            <person name="Coulson A."/>
            <person name="D'Eustachio P."/>
            <person name="Fitch D.H."/>
            <person name="Fulton L.A."/>
            <person name="Fulton R.E."/>
            <person name="Griffiths-Jones S."/>
            <person name="Harris T.W."/>
            <person name="Hillier L.W."/>
            <person name="Kamath R."/>
            <person name="Kuwabara P.E."/>
            <person name="Mardis E.R."/>
            <person name="Marra M.A."/>
            <person name="Miner T.L."/>
            <person name="Minx P."/>
            <person name="Mullikin J.C."/>
            <person name="Plumb R.W."/>
            <person name="Rogers J."/>
            <person name="Schein J.E."/>
            <person name="Sohrmann M."/>
            <person name="Spieth J."/>
            <person name="Stajich J.E."/>
            <person name="Wei C."/>
            <person name="Willey D."/>
            <person name="Wilson R.K."/>
            <person name="Durbin R."/>
            <person name="Waterston R.H."/>
        </authorList>
    </citation>
    <scope>NUCLEOTIDE SEQUENCE [LARGE SCALE GENOMIC DNA]</scope>
    <source>
        <strain evidence="4 5">AF16</strain>
    </source>
</reference>
<feature type="transmembrane region" description="Helical" evidence="2">
    <location>
        <begin position="79"/>
        <end position="97"/>
    </location>
</feature>
<evidence type="ECO:0000313" key="6">
    <source>
        <dbReference type="WormBase" id="CBG09321"/>
    </source>
</evidence>
<gene>
    <name evidence="4 6" type="ORF">CBG09321</name>
    <name evidence="4" type="ORF">CBG_09321</name>
</gene>
<dbReference type="InterPro" id="IPR020846">
    <property type="entry name" value="MFS_dom"/>
</dbReference>
<feature type="transmembrane region" description="Helical" evidence="2">
    <location>
        <begin position="167"/>
        <end position="188"/>
    </location>
</feature>
<feature type="transmembrane region" description="Helical" evidence="2">
    <location>
        <begin position="331"/>
        <end position="351"/>
    </location>
</feature>
<dbReference type="GeneID" id="8578859"/>
<keyword evidence="5" id="KW-1185">Reference proteome</keyword>
<dbReference type="STRING" id="6238.A8X9D4"/>
<dbReference type="GO" id="GO:0016020">
    <property type="term" value="C:membrane"/>
    <property type="evidence" value="ECO:0007669"/>
    <property type="project" value="UniProtKB-SubCell"/>
</dbReference>
<feature type="transmembrane region" description="Helical" evidence="2">
    <location>
        <begin position="299"/>
        <end position="319"/>
    </location>
</feature>
<evidence type="ECO:0000313" key="5">
    <source>
        <dbReference type="Proteomes" id="UP000008549"/>
    </source>
</evidence>
<dbReference type="AlphaFoldDB" id="A8X9D4"/>
<feature type="transmembrane region" description="Helical" evidence="2">
    <location>
        <begin position="109"/>
        <end position="129"/>
    </location>
</feature>
<evidence type="ECO:0000256" key="1">
    <source>
        <dbReference type="ARBA" id="ARBA00004141"/>
    </source>
</evidence>
<dbReference type="InterPro" id="IPR011701">
    <property type="entry name" value="MFS"/>
</dbReference>
<evidence type="ECO:0000313" key="4">
    <source>
        <dbReference type="EMBL" id="CAP29246.1"/>
    </source>
</evidence>
<sequence>MTMVTIESGFPDVRHISNFVFLHKTRFVIMILSLLCMTVGQMNSLTFNFTVICMQDIVEDYHKDNRTDLHWMEDPSQKSFIFSGVAIGAVIGLIPLVPMLDQIGLRITFTLFGLISAASSLLFPLAVSIDFYAVFFVRILQGIGTSILYTVVAYIPGIWAPKNEMGTFLAVLSCGFQLSNIICMPVSGVLCESEYGWRPIYYIFGSLTVLVYVAFFFFYSDAPKNHFHVSPKELSMICAEKKPKQGKESVPYRAICSDKCVLATWLAMCGRNVAFYVLILYGPTYLREVLHFDVKGTGWAAALPFVSCAAVKFASGQLTDRLTMFSEKTKFITCTLISMIGLAVGFMIMSLTTSRTIAQISYTFAVTLSGITIMGTIKCLQLRCQQHVHFATAVIAFMACIWQFVVPLGRFVEHISYTLADHPPSLCLLSKSSSKLRELVKFVVGHYEAHLHVTFPKEECCEVEKSSKEKVQFEMILNRKGSYRRGKAHCHSIFTCVAEKTQGAVEDLLELFSKELITLRFNNCSKESDVFTVFNKFSLSNCEDICFNGSIPMHNGVFDLFQSCPNAKRLVISNPQSETDFTQFWPKLKGSRIETLDLMDIESFHHSSTREFKLPQSMKQLFFSPKQDVECRNSENVAKLLYSANWKRVYIHSETVLEAVNSGLYKPLKTVTEFCFSSKAFTVDYVISFLKKCERVNSFNWYGLHSCVAPIVIARLLTDVPRNIVFGGCVACKSGETVGNGGFMEVGNRVDVIQVTKLLEREEFRVQYGRTLSDAVLFERPFNTNSVSVMYIQKKDSVCGPNCIDIHEISEKAGLLLSAY</sequence>
<evidence type="ECO:0000256" key="2">
    <source>
        <dbReference type="SAM" id="Phobius"/>
    </source>
</evidence>
<dbReference type="RefSeq" id="XP_002636864.1">
    <property type="nucleotide sequence ID" value="XM_002636818.1"/>
</dbReference>
<feature type="transmembrane region" description="Helical" evidence="2">
    <location>
        <begin position="135"/>
        <end position="155"/>
    </location>
</feature>
<dbReference type="EMBL" id="HE600954">
    <property type="protein sequence ID" value="CAP29246.1"/>
    <property type="molecule type" value="Genomic_DNA"/>
</dbReference>
<name>A8X9D4_CAEBR</name>
<accession>A8X9D4</accession>
<feature type="transmembrane region" description="Helical" evidence="2">
    <location>
        <begin position="357"/>
        <end position="376"/>
    </location>
</feature>
<keyword evidence="2" id="KW-0472">Membrane</keyword>
<dbReference type="PANTHER" id="PTHR45757:SF32">
    <property type="entry name" value="MAJOR FACILITATOR SUPERFAMILY (MFS) PROFILE DOMAIN-CONTAINING PROTEIN"/>
    <property type="match status" value="1"/>
</dbReference>
<keyword evidence="2" id="KW-0812">Transmembrane</keyword>
<dbReference type="HOGENOM" id="CLU_344913_0_0_1"/>
<feature type="domain" description="Major facilitator superfamily (MFS) profile" evidence="3">
    <location>
        <begin position="29"/>
        <end position="449"/>
    </location>
</feature>
<feature type="transmembrane region" description="Helical" evidence="2">
    <location>
        <begin position="260"/>
        <end position="279"/>
    </location>
</feature>
<keyword evidence="2" id="KW-1133">Transmembrane helix</keyword>
<dbReference type="SUPFAM" id="SSF103473">
    <property type="entry name" value="MFS general substrate transporter"/>
    <property type="match status" value="1"/>
</dbReference>
<dbReference type="KEGG" id="cbr:CBG_09321"/>
<dbReference type="InterPro" id="IPR036259">
    <property type="entry name" value="MFS_trans_sf"/>
</dbReference>
<organism evidence="4 5">
    <name type="scientific">Caenorhabditis briggsae</name>
    <dbReference type="NCBI Taxonomy" id="6238"/>
    <lineage>
        <taxon>Eukaryota</taxon>
        <taxon>Metazoa</taxon>
        <taxon>Ecdysozoa</taxon>
        <taxon>Nematoda</taxon>
        <taxon>Chromadorea</taxon>
        <taxon>Rhabditida</taxon>
        <taxon>Rhabditina</taxon>
        <taxon>Rhabditomorpha</taxon>
        <taxon>Rhabditoidea</taxon>
        <taxon>Rhabditidae</taxon>
        <taxon>Peloderinae</taxon>
        <taxon>Caenorhabditis</taxon>
    </lineage>
</organism>
<dbReference type="WormBase" id="CBG09321">
    <property type="protein sequence ID" value="CBP49548"/>
    <property type="gene ID" value="WBGene00030924"/>
</dbReference>